<sequence length="59" mass="6794">MTKEELNEKLVVAEDALAELNGKELNILLEDIGYSPKAIDILLQYQEFVKEFREKLANL</sequence>
<proteinExistence type="predicted"/>
<accession>A0A9Q5JGQ8</accession>
<evidence type="ECO:0000313" key="1">
    <source>
        <dbReference type="EMBL" id="OFI46647.1"/>
    </source>
</evidence>
<evidence type="ECO:0000313" key="2">
    <source>
        <dbReference type="Proteomes" id="UP000177273"/>
    </source>
</evidence>
<name>A0A9Q5JGQ8_9LACT</name>
<protein>
    <submittedName>
        <fullName evidence="1">Uncharacterized protein</fullName>
    </submittedName>
</protein>
<dbReference type="OrthoDB" id="2226121at2"/>
<dbReference type="Proteomes" id="UP000177273">
    <property type="component" value="Unassembled WGS sequence"/>
</dbReference>
<dbReference type="EMBL" id="MKIQ01000027">
    <property type="protein sequence ID" value="OFI46647.1"/>
    <property type="molecule type" value="Genomic_DNA"/>
</dbReference>
<organism evidence="1 2">
    <name type="scientific">Floricoccus penangensis</name>
    <dbReference type="NCBI Taxonomy" id="1859475"/>
    <lineage>
        <taxon>Bacteria</taxon>
        <taxon>Bacillati</taxon>
        <taxon>Bacillota</taxon>
        <taxon>Bacilli</taxon>
        <taxon>Lactobacillales</taxon>
        <taxon>Streptococcaceae</taxon>
        <taxon>Floricoccus</taxon>
    </lineage>
</organism>
<dbReference type="RefSeq" id="WP_070787780.1">
    <property type="nucleotide sequence ID" value="NZ_MKIQ01000027.1"/>
</dbReference>
<dbReference type="AlphaFoldDB" id="A0A9Q5JGQ8"/>
<gene>
    <name evidence="1" type="ORF">BG262_02260</name>
</gene>
<comment type="caution">
    <text evidence="1">The sequence shown here is derived from an EMBL/GenBank/DDBJ whole genome shotgun (WGS) entry which is preliminary data.</text>
</comment>
<reference evidence="2" key="1">
    <citation type="submission" date="2016-09" db="EMBL/GenBank/DDBJ databases">
        <title>Draft genome sequence of a novel species of the family Streptococcaceae isolated from flowers.</title>
        <authorList>
            <person name="Chuah L.-O."/>
            <person name="Yap K.-P."/>
            <person name="Thong K.L."/>
            <person name="Liong M.T."/>
            <person name="Ahmad R."/>
            <person name="Rusul G."/>
        </authorList>
    </citation>
    <scope>NUCLEOTIDE SEQUENCE [LARGE SCALE GENOMIC DNA]</scope>
    <source>
        <strain evidence="2">HibF3</strain>
    </source>
</reference>
<keyword evidence="2" id="KW-1185">Reference proteome</keyword>